<organism evidence="3 4">
    <name type="scientific">Zasmidium cellare ATCC 36951</name>
    <dbReference type="NCBI Taxonomy" id="1080233"/>
    <lineage>
        <taxon>Eukaryota</taxon>
        <taxon>Fungi</taxon>
        <taxon>Dikarya</taxon>
        <taxon>Ascomycota</taxon>
        <taxon>Pezizomycotina</taxon>
        <taxon>Dothideomycetes</taxon>
        <taxon>Dothideomycetidae</taxon>
        <taxon>Mycosphaerellales</taxon>
        <taxon>Mycosphaerellaceae</taxon>
        <taxon>Zasmidium</taxon>
    </lineage>
</organism>
<gene>
    <name evidence="3" type="ORF">M409DRAFT_59006</name>
</gene>
<sequence length="168" mass="18344">MTPAAIFSSSPVMDTLAQLHDPAIVVWITAVASAAVFIPLLLLWFRPNLSKLRSWLQFATNPSTTSKAKAPSTESSNDSDSGYAGSEPETNSEDGDSPDTAETPQCGGILDEEDESDENCDLHRAIRLCQQSATPKRAPPSPYSRDFEVFSSFLTATEEKAKRYRDAR</sequence>
<evidence type="ECO:0000313" key="3">
    <source>
        <dbReference type="EMBL" id="KAF2161621.1"/>
    </source>
</evidence>
<name>A0A6A6C3K9_ZASCE</name>
<keyword evidence="2" id="KW-0812">Transmembrane</keyword>
<feature type="compositionally biased region" description="Polar residues" evidence="1">
    <location>
        <begin position="63"/>
        <end position="80"/>
    </location>
</feature>
<evidence type="ECO:0000313" key="4">
    <source>
        <dbReference type="Proteomes" id="UP000799537"/>
    </source>
</evidence>
<accession>A0A6A6C3K9</accession>
<keyword evidence="2" id="KW-0472">Membrane</keyword>
<reference evidence="3" key="1">
    <citation type="journal article" date="2020" name="Stud. Mycol.">
        <title>101 Dothideomycetes genomes: a test case for predicting lifestyles and emergence of pathogens.</title>
        <authorList>
            <person name="Haridas S."/>
            <person name="Albert R."/>
            <person name="Binder M."/>
            <person name="Bloem J."/>
            <person name="Labutti K."/>
            <person name="Salamov A."/>
            <person name="Andreopoulos B."/>
            <person name="Baker S."/>
            <person name="Barry K."/>
            <person name="Bills G."/>
            <person name="Bluhm B."/>
            <person name="Cannon C."/>
            <person name="Castanera R."/>
            <person name="Culley D."/>
            <person name="Daum C."/>
            <person name="Ezra D."/>
            <person name="Gonzalez J."/>
            <person name="Henrissat B."/>
            <person name="Kuo A."/>
            <person name="Liang C."/>
            <person name="Lipzen A."/>
            <person name="Lutzoni F."/>
            <person name="Magnuson J."/>
            <person name="Mondo S."/>
            <person name="Nolan M."/>
            <person name="Ohm R."/>
            <person name="Pangilinan J."/>
            <person name="Park H.-J."/>
            <person name="Ramirez L."/>
            <person name="Alfaro M."/>
            <person name="Sun H."/>
            <person name="Tritt A."/>
            <person name="Yoshinaga Y."/>
            <person name="Zwiers L.-H."/>
            <person name="Turgeon B."/>
            <person name="Goodwin S."/>
            <person name="Spatafora J."/>
            <person name="Crous P."/>
            <person name="Grigoriev I."/>
        </authorList>
    </citation>
    <scope>NUCLEOTIDE SEQUENCE</scope>
    <source>
        <strain evidence="3">ATCC 36951</strain>
    </source>
</reference>
<feature type="compositionally biased region" description="Acidic residues" evidence="1">
    <location>
        <begin position="90"/>
        <end position="99"/>
    </location>
</feature>
<feature type="transmembrane region" description="Helical" evidence="2">
    <location>
        <begin position="24"/>
        <end position="45"/>
    </location>
</feature>
<evidence type="ECO:0000256" key="2">
    <source>
        <dbReference type="SAM" id="Phobius"/>
    </source>
</evidence>
<keyword evidence="2" id="KW-1133">Transmembrane helix</keyword>
<dbReference type="AlphaFoldDB" id="A0A6A6C3K9"/>
<dbReference type="EMBL" id="ML993618">
    <property type="protein sequence ID" value="KAF2161621.1"/>
    <property type="molecule type" value="Genomic_DNA"/>
</dbReference>
<keyword evidence="4" id="KW-1185">Reference proteome</keyword>
<dbReference type="Proteomes" id="UP000799537">
    <property type="component" value="Unassembled WGS sequence"/>
</dbReference>
<feature type="region of interest" description="Disordered" evidence="1">
    <location>
        <begin position="63"/>
        <end position="117"/>
    </location>
</feature>
<protein>
    <submittedName>
        <fullName evidence="3">Uncharacterized protein</fullName>
    </submittedName>
</protein>
<dbReference type="RefSeq" id="XP_033662510.1">
    <property type="nucleotide sequence ID" value="XM_033814058.1"/>
</dbReference>
<proteinExistence type="predicted"/>
<dbReference type="GeneID" id="54567330"/>
<evidence type="ECO:0000256" key="1">
    <source>
        <dbReference type="SAM" id="MobiDB-lite"/>
    </source>
</evidence>